<dbReference type="PANTHER" id="PTHR36505">
    <property type="entry name" value="BLR1072 PROTEIN"/>
    <property type="match status" value="1"/>
</dbReference>
<proteinExistence type="predicted"/>
<dbReference type="EMBL" id="WEKV01000010">
    <property type="protein sequence ID" value="KAB7785278.1"/>
    <property type="molecule type" value="Genomic_DNA"/>
</dbReference>
<gene>
    <name evidence="1" type="ORF">F8B43_3311</name>
</gene>
<dbReference type="Gene3D" id="2.30.30.240">
    <property type="entry name" value="PRC-barrel domain"/>
    <property type="match status" value="1"/>
</dbReference>
<evidence type="ECO:0000313" key="2">
    <source>
        <dbReference type="Proteomes" id="UP000469949"/>
    </source>
</evidence>
<accession>A0A514KQH9</accession>
<comment type="caution">
    <text evidence="1">The sequence shown here is derived from an EMBL/GenBank/DDBJ whole genome shotgun (WGS) entry which is preliminary data.</text>
</comment>
<reference evidence="1 2" key="1">
    <citation type="submission" date="2019-10" db="EMBL/GenBank/DDBJ databases">
        <title>Draft Genome Sequence of the Caffeine Degrading Methylotroph Methylorubrum populi PINKEL.</title>
        <authorList>
            <person name="Dawson S.C."/>
            <person name="Zhang X."/>
            <person name="Wright M.E."/>
            <person name="Sharma G."/>
            <person name="Langner J.T."/>
            <person name="Ditty J.L."/>
            <person name="Subuyuj G.A."/>
        </authorList>
    </citation>
    <scope>NUCLEOTIDE SEQUENCE [LARGE SCALE GENOMIC DNA]</scope>
    <source>
        <strain evidence="1 2">Pinkel</strain>
    </source>
</reference>
<dbReference type="Pfam" id="PF05239">
    <property type="entry name" value="PRC"/>
    <property type="match status" value="1"/>
</dbReference>
<dbReference type="RefSeq" id="WP_141952281.1">
    <property type="nucleotide sequence ID" value="NZ_CP039546.1"/>
</dbReference>
<evidence type="ECO:0000313" key="1">
    <source>
        <dbReference type="EMBL" id="KAB7785278.1"/>
    </source>
</evidence>
<organism evidence="1 2">
    <name type="scientific">Methylorubrum populi</name>
    <dbReference type="NCBI Taxonomy" id="223967"/>
    <lineage>
        <taxon>Bacteria</taxon>
        <taxon>Pseudomonadati</taxon>
        <taxon>Pseudomonadota</taxon>
        <taxon>Alphaproteobacteria</taxon>
        <taxon>Hyphomicrobiales</taxon>
        <taxon>Methylobacteriaceae</taxon>
        <taxon>Methylorubrum</taxon>
    </lineage>
</organism>
<dbReference type="InterPro" id="IPR011033">
    <property type="entry name" value="PRC_barrel-like_sf"/>
</dbReference>
<dbReference type="AlphaFoldDB" id="A0A514KQH9"/>
<dbReference type="PANTHER" id="PTHR36505:SF1">
    <property type="entry name" value="BLR1072 PROTEIN"/>
    <property type="match status" value="1"/>
</dbReference>
<dbReference type="InterPro" id="IPR027275">
    <property type="entry name" value="PRC-brl_dom"/>
</dbReference>
<protein>
    <submittedName>
        <fullName evidence="1">Uncharacterized protein</fullName>
    </submittedName>
</protein>
<sequence length="135" mass="15212">MDPVRSDKTADGAAREALASRSLIASDRVIGTEVRRPDGTKLGRIERLMLDKRSGRVAYAVMSFGGFLGMGEDYYTLPWAVLRYDTERDAYVVDITEAQLRDAPARSPEGGDPEDERAWEEHVHRYYNAAPYWGI</sequence>
<name>A0A514KQH9_9HYPH</name>
<dbReference type="Proteomes" id="UP000469949">
    <property type="component" value="Unassembled WGS sequence"/>
</dbReference>
<dbReference type="SUPFAM" id="SSF50346">
    <property type="entry name" value="PRC-barrel domain"/>
    <property type="match status" value="1"/>
</dbReference>